<gene>
    <name evidence="1" type="ORF">A1Q1_03105</name>
</gene>
<proteinExistence type="predicted"/>
<dbReference type="EMBL" id="ALBS01000021">
    <property type="protein sequence ID" value="EJT52651.1"/>
    <property type="molecule type" value="Genomic_DNA"/>
</dbReference>
<dbReference type="KEGG" id="tasa:A1Q1_03105"/>
<reference evidence="1 2" key="1">
    <citation type="journal article" date="2012" name="Eukaryot. Cell">
        <title>Draft genome sequence of CBS 2479, the standard type strain of Trichosporon asahii.</title>
        <authorList>
            <person name="Yang R.Y."/>
            <person name="Li H.T."/>
            <person name="Zhu H."/>
            <person name="Zhou G.P."/>
            <person name="Wang M."/>
            <person name="Wang L."/>
        </authorList>
    </citation>
    <scope>NUCLEOTIDE SEQUENCE [LARGE SCALE GENOMIC DNA]</scope>
    <source>
        <strain evidence="2">ATCC 90039 / CBS 2479 / JCM 2466 / KCTC 7840 / NCYC 2677 / UAMH 7654</strain>
    </source>
</reference>
<protein>
    <submittedName>
        <fullName evidence="1">Uncharacterized protein</fullName>
    </submittedName>
</protein>
<dbReference type="RefSeq" id="XP_014183670.1">
    <property type="nucleotide sequence ID" value="XM_014328195.1"/>
</dbReference>
<dbReference type="GeneID" id="25986618"/>
<comment type="caution">
    <text evidence="1">The sequence shown here is derived from an EMBL/GenBank/DDBJ whole genome shotgun (WGS) entry which is preliminary data.</text>
</comment>
<dbReference type="AlphaFoldDB" id="J5TT21"/>
<evidence type="ECO:0000313" key="2">
    <source>
        <dbReference type="Proteomes" id="UP000002748"/>
    </source>
</evidence>
<dbReference type="HOGENOM" id="CLU_1705498_0_0_1"/>
<sequence length="154" mass="17264">MPRRSRSMSRLPYSLESEAASLRAENRRLREDLIDARRNEMALTSTIARLQGDLQRLAVTTDVARQQDFHVQAMHAQVAYTANHFRSQALTAASQRVAARLSSMGRRLAEIARNVRSGDGTMYYAHRGAEQALYDLASEVQSLQRTADGYIGPI</sequence>
<dbReference type="VEuPathDB" id="FungiDB:A1Q1_03105"/>
<name>J5TT21_TRIAS</name>
<accession>J5TT21</accession>
<dbReference type="Proteomes" id="UP000002748">
    <property type="component" value="Unassembled WGS sequence"/>
</dbReference>
<evidence type="ECO:0000313" key="1">
    <source>
        <dbReference type="EMBL" id="EJT52651.1"/>
    </source>
</evidence>
<organism evidence="1 2">
    <name type="scientific">Trichosporon asahii var. asahii (strain ATCC 90039 / CBS 2479 / JCM 2466 / KCTC 7840 / NBRC 103889/ NCYC 2677 / UAMH 7654)</name>
    <name type="common">Yeast</name>
    <dbReference type="NCBI Taxonomy" id="1186058"/>
    <lineage>
        <taxon>Eukaryota</taxon>
        <taxon>Fungi</taxon>
        <taxon>Dikarya</taxon>
        <taxon>Basidiomycota</taxon>
        <taxon>Agaricomycotina</taxon>
        <taxon>Tremellomycetes</taxon>
        <taxon>Trichosporonales</taxon>
        <taxon>Trichosporonaceae</taxon>
        <taxon>Trichosporon</taxon>
    </lineage>
</organism>